<evidence type="ECO:0000313" key="1">
    <source>
        <dbReference type="EMBL" id="MBO8434856.1"/>
    </source>
</evidence>
<sequence>MANDKFKNANELMKNSKDAKEFFMSSGEQTMGEIVLNSSNIKSNDDLKKFRKKV</sequence>
<dbReference type="AlphaFoldDB" id="A0A9D9H3A0"/>
<organism evidence="1 2">
    <name type="scientific">Candidatus Fimicola merdigallinarum</name>
    <dbReference type="NCBI Taxonomy" id="2840819"/>
    <lineage>
        <taxon>Bacteria</taxon>
        <taxon>Bacillati</taxon>
        <taxon>Bacillota</taxon>
        <taxon>Clostridia</taxon>
        <taxon>Lachnospirales</taxon>
        <taxon>Lachnospiraceae</taxon>
        <taxon>Lachnospiraceae incertae sedis</taxon>
        <taxon>Candidatus Fimicola</taxon>
    </lineage>
</organism>
<evidence type="ECO:0000313" key="2">
    <source>
        <dbReference type="Proteomes" id="UP000823611"/>
    </source>
</evidence>
<gene>
    <name evidence="1" type="ORF">IAC55_06010</name>
</gene>
<accession>A0A9D9H3A0</accession>
<dbReference type="Proteomes" id="UP000823611">
    <property type="component" value="Unassembled WGS sequence"/>
</dbReference>
<protein>
    <submittedName>
        <fullName evidence="1">Uncharacterized protein</fullName>
    </submittedName>
</protein>
<dbReference type="EMBL" id="JADIMX010000114">
    <property type="protein sequence ID" value="MBO8434856.1"/>
    <property type="molecule type" value="Genomic_DNA"/>
</dbReference>
<name>A0A9D9H3A0_9FIRM</name>
<comment type="caution">
    <text evidence="1">The sequence shown here is derived from an EMBL/GenBank/DDBJ whole genome shotgun (WGS) entry which is preliminary data.</text>
</comment>
<reference evidence="1" key="1">
    <citation type="submission" date="2020-10" db="EMBL/GenBank/DDBJ databases">
        <authorList>
            <person name="Gilroy R."/>
        </authorList>
    </citation>
    <scope>NUCLEOTIDE SEQUENCE</scope>
    <source>
        <strain evidence="1">F6-4510</strain>
    </source>
</reference>
<proteinExistence type="predicted"/>
<reference evidence="1" key="2">
    <citation type="journal article" date="2021" name="PeerJ">
        <title>Extensive microbial diversity within the chicken gut microbiome revealed by metagenomics and culture.</title>
        <authorList>
            <person name="Gilroy R."/>
            <person name="Ravi A."/>
            <person name="Getino M."/>
            <person name="Pursley I."/>
            <person name="Horton D.L."/>
            <person name="Alikhan N.F."/>
            <person name="Baker D."/>
            <person name="Gharbi K."/>
            <person name="Hall N."/>
            <person name="Watson M."/>
            <person name="Adriaenssens E.M."/>
            <person name="Foster-Nyarko E."/>
            <person name="Jarju S."/>
            <person name="Secka A."/>
            <person name="Antonio M."/>
            <person name="Oren A."/>
            <person name="Chaudhuri R.R."/>
            <person name="La Ragione R."/>
            <person name="Hildebrand F."/>
            <person name="Pallen M.J."/>
        </authorList>
    </citation>
    <scope>NUCLEOTIDE SEQUENCE</scope>
    <source>
        <strain evidence="1">F6-4510</strain>
    </source>
</reference>